<accession>A0A386PSP1</accession>
<gene>
    <name evidence="1" type="ORF">D1B17_01475</name>
</gene>
<reference evidence="2" key="1">
    <citation type="submission" date="2018-08" db="EMBL/GenBank/DDBJ databases">
        <title>Genome of Lactobacillus sp. HBUAS52074.</title>
        <authorList>
            <person name="Guo Z."/>
            <person name="Zhang Z.D."/>
        </authorList>
    </citation>
    <scope>NUCLEOTIDE SEQUENCE [LARGE SCALE GENOMIC DNA]</scope>
    <source>
        <strain evidence="2">HBUAS52074</strain>
    </source>
</reference>
<evidence type="ECO:0000313" key="2">
    <source>
        <dbReference type="Proteomes" id="UP000267208"/>
    </source>
</evidence>
<protein>
    <recommendedName>
        <fullName evidence="3">Right-handed parallel beta-helix repeat-containing protein</fullName>
    </recommendedName>
</protein>
<organism evidence="1 2">
    <name type="scientific">Companilactobacillus zhachilii</name>
    <dbReference type="NCBI Taxonomy" id="2304606"/>
    <lineage>
        <taxon>Bacteria</taxon>
        <taxon>Bacillati</taxon>
        <taxon>Bacillota</taxon>
        <taxon>Bacilli</taxon>
        <taxon>Lactobacillales</taxon>
        <taxon>Lactobacillaceae</taxon>
        <taxon>Companilactobacillus</taxon>
    </lineage>
</organism>
<evidence type="ECO:0008006" key="3">
    <source>
        <dbReference type="Google" id="ProtNLM"/>
    </source>
</evidence>
<proteinExistence type="predicted"/>
<evidence type="ECO:0000313" key="1">
    <source>
        <dbReference type="EMBL" id="AYE37400.1"/>
    </source>
</evidence>
<dbReference type="InterPro" id="IPR011050">
    <property type="entry name" value="Pectin_lyase_fold/virulence"/>
</dbReference>
<dbReference type="Gene3D" id="2.160.20.20">
    <property type="match status" value="1"/>
</dbReference>
<keyword evidence="2" id="KW-1185">Reference proteome</keyword>
<name>A0A386PSP1_9LACO</name>
<sequence length="274" mass="30711">MKLNNIHTKTVKNSRDLFLTLQKANEANSHIQTIILEPGKYFADEDNIVLSVKKNLTIKGKYSNAKATHLNCGFLLGDNNTLILKNLAIDYDGEECNTIALYDGAELYGDNIIVDRTTESHWDTIFCKDSTLSLKNSEVLTDPTRNICGISLKNSQIIATHSNLNAPLLDNSTAYLKDVFTNYAFALKNKSNLSFTDLTLDTSQNTEFSDFYVDNHSTVTGINLNLPKKYSYIDVINSHFENTNFASGLDNVRWRFDKNSTVLADGDEPFNNLA</sequence>
<dbReference type="RefSeq" id="WP_120141674.1">
    <property type="nucleotide sequence ID" value="NZ_CP031933.2"/>
</dbReference>
<dbReference type="InterPro" id="IPR012332">
    <property type="entry name" value="Autotransporter_pectin_lyase_C"/>
</dbReference>
<dbReference type="KEGG" id="lzh:D1B17_01475"/>
<dbReference type="SUPFAM" id="SSF51126">
    <property type="entry name" value="Pectin lyase-like"/>
    <property type="match status" value="1"/>
</dbReference>
<dbReference type="AlphaFoldDB" id="A0A386PSP1"/>
<dbReference type="OrthoDB" id="2326185at2"/>
<dbReference type="EMBL" id="CP031933">
    <property type="protein sequence ID" value="AYE37400.1"/>
    <property type="molecule type" value="Genomic_DNA"/>
</dbReference>
<dbReference type="Proteomes" id="UP000267208">
    <property type="component" value="Chromosome"/>
</dbReference>